<gene>
    <name evidence="1" type="ORF">ACFONP_06455</name>
</gene>
<dbReference type="PIRSF" id="PIRSF031796">
    <property type="entry name" value="UPC031796"/>
    <property type="match status" value="1"/>
</dbReference>
<name>A0ABV7MCB0_9PROT</name>
<keyword evidence="2" id="KW-1185">Reference proteome</keyword>
<proteinExistence type="predicted"/>
<evidence type="ECO:0000313" key="1">
    <source>
        <dbReference type="EMBL" id="MFC3302370.1"/>
    </source>
</evidence>
<dbReference type="RefSeq" id="WP_229786003.1">
    <property type="nucleotide sequence ID" value="NZ_BMXU01000001.1"/>
</dbReference>
<reference evidence="2" key="1">
    <citation type="journal article" date="2019" name="Int. J. Syst. Evol. Microbiol.">
        <title>The Global Catalogue of Microorganisms (GCM) 10K type strain sequencing project: providing services to taxonomists for standard genome sequencing and annotation.</title>
        <authorList>
            <consortium name="The Broad Institute Genomics Platform"/>
            <consortium name="The Broad Institute Genome Sequencing Center for Infectious Disease"/>
            <person name="Wu L."/>
            <person name="Ma J."/>
        </authorList>
    </citation>
    <scope>NUCLEOTIDE SEQUENCE [LARGE SCALE GENOMIC DNA]</scope>
    <source>
        <strain evidence="2">KCTC 22245</strain>
    </source>
</reference>
<protein>
    <submittedName>
        <fullName evidence="1">MmcB family DNA repair protein</fullName>
    </submittedName>
</protein>
<accession>A0ABV7MCB0</accession>
<sequence>MTAAVTRGVCRVMIEMGYAPVLELSLPNGRRADVTAISPKGEIVMVEVKSCRADFDVDSKWPEYKEYCDRFYFGVAEDFPRDLLPEDEGLIIADAFGGAVVRESETASLAGARRKTALIRIARHAAFRSLG</sequence>
<dbReference type="Pfam" id="PF06319">
    <property type="entry name" value="MmcB-like"/>
    <property type="match status" value="1"/>
</dbReference>
<dbReference type="EMBL" id="JBHRVA010000002">
    <property type="protein sequence ID" value="MFC3302370.1"/>
    <property type="molecule type" value="Genomic_DNA"/>
</dbReference>
<organism evidence="1 2">
    <name type="scientific">Parvularcula lutaonensis</name>
    <dbReference type="NCBI Taxonomy" id="491923"/>
    <lineage>
        <taxon>Bacteria</taxon>
        <taxon>Pseudomonadati</taxon>
        <taxon>Pseudomonadota</taxon>
        <taxon>Alphaproteobacteria</taxon>
        <taxon>Parvularculales</taxon>
        <taxon>Parvularculaceae</taxon>
        <taxon>Parvularcula</taxon>
    </lineage>
</organism>
<dbReference type="InterPro" id="IPR009394">
    <property type="entry name" value="MmcB-like"/>
</dbReference>
<dbReference type="Proteomes" id="UP001595607">
    <property type="component" value="Unassembled WGS sequence"/>
</dbReference>
<evidence type="ECO:0000313" key="2">
    <source>
        <dbReference type="Proteomes" id="UP001595607"/>
    </source>
</evidence>
<comment type="caution">
    <text evidence="1">The sequence shown here is derived from an EMBL/GenBank/DDBJ whole genome shotgun (WGS) entry which is preliminary data.</text>
</comment>